<dbReference type="EMBL" id="JAGKQM010000013">
    <property type="protein sequence ID" value="KAH0889860.1"/>
    <property type="molecule type" value="Genomic_DNA"/>
</dbReference>
<dbReference type="Proteomes" id="UP000824890">
    <property type="component" value="Unassembled WGS sequence"/>
</dbReference>
<comment type="caution">
    <text evidence="2">The sequence shown here is derived from an EMBL/GenBank/DDBJ whole genome shotgun (WGS) entry which is preliminary data.</text>
</comment>
<reference evidence="2 3" key="1">
    <citation type="submission" date="2021-05" db="EMBL/GenBank/DDBJ databases">
        <title>Genome Assembly of Synthetic Allotetraploid Brassica napus Reveals Homoeologous Exchanges between Subgenomes.</title>
        <authorList>
            <person name="Davis J.T."/>
        </authorList>
    </citation>
    <scope>NUCLEOTIDE SEQUENCE [LARGE SCALE GENOMIC DNA]</scope>
    <source>
        <strain evidence="3">cv. Da-Ae</strain>
        <tissue evidence="2">Seedling</tissue>
    </source>
</reference>
<name>A0ABQ8ABC9_BRANA</name>
<evidence type="ECO:0000313" key="3">
    <source>
        <dbReference type="Proteomes" id="UP000824890"/>
    </source>
</evidence>
<sequence length="75" mass="8272">MKTLVLFVFTTFFIISFVDCHTTTMATTPASTPGYGINWATVLCFKISTPCDLAGRYGCAKFCDQCEPGKCCCHR</sequence>
<keyword evidence="3" id="KW-1185">Reference proteome</keyword>
<feature type="signal peptide" evidence="1">
    <location>
        <begin position="1"/>
        <end position="20"/>
    </location>
</feature>
<evidence type="ECO:0000256" key="1">
    <source>
        <dbReference type="SAM" id="SignalP"/>
    </source>
</evidence>
<gene>
    <name evidence="2" type="ORF">HID58_052289</name>
</gene>
<proteinExistence type="predicted"/>
<feature type="chain" id="PRO_5045317102" evidence="1">
    <location>
        <begin position="21"/>
        <end position="75"/>
    </location>
</feature>
<evidence type="ECO:0000313" key="2">
    <source>
        <dbReference type="EMBL" id="KAH0889860.1"/>
    </source>
</evidence>
<protein>
    <submittedName>
        <fullName evidence="2">Uncharacterized protein</fullName>
    </submittedName>
</protein>
<organism evidence="2 3">
    <name type="scientific">Brassica napus</name>
    <name type="common">Rape</name>
    <dbReference type="NCBI Taxonomy" id="3708"/>
    <lineage>
        <taxon>Eukaryota</taxon>
        <taxon>Viridiplantae</taxon>
        <taxon>Streptophyta</taxon>
        <taxon>Embryophyta</taxon>
        <taxon>Tracheophyta</taxon>
        <taxon>Spermatophyta</taxon>
        <taxon>Magnoliopsida</taxon>
        <taxon>eudicotyledons</taxon>
        <taxon>Gunneridae</taxon>
        <taxon>Pentapetalae</taxon>
        <taxon>rosids</taxon>
        <taxon>malvids</taxon>
        <taxon>Brassicales</taxon>
        <taxon>Brassicaceae</taxon>
        <taxon>Brassiceae</taxon>
        <taxon>Brassica</taxon>
    </lineage>
</organism>
<keyword evidence="1" id="KW-0732">Signal</keyword>
<accession>A0ABQ8ABC9</accession>